<dbReference type="Gene3D" id="3.30.559.30">
    <property type="entry name" value="Nonribosomal peptide synthetase, condensation domain"/>
    <property type="match status" value="1"/>
</dbReference>
<proteinExistence type="predicted"/>
<dbReference type="InterPro" id="IPR023213">
    <property type="entry name" value="CAT-like_dom_sf"/>
</dbReference>
<dbReference type="SUPFAM" id="SSF52777">
    <property type="entry name" value="CoA-dependent acyltransferases"/>
    <property type="match status" value="2"/>
</dbReference>
<dbReference type="InterPro" id="IPR000873">
    <property type="entry name" value="AMP-dep_synth/lig_dom"/>
</dbReference>
<protein>
    <submittedName>
        <fullName evidence="3">AMP-binding protein</fullName>
    </submittedName>
</protein>
<dbReference type="Pfam" id="PF00668">
    <property type="entry name" value="Condensation"/>
    <property type="match status" value="1"/>
</dbReference>
<accession>A0A7W1WV38</accession>
<dbReference type="InterPro" id="IPR042099">
    <property type="entry name" value="ANL_N_sf"/>
</dbReference>
<dbReference type="Pfam" id="PF00501">
    <property type="entry name" value="AMP-binding"/>
    <property type="match status" value="1"/>
</dbReference>
<dbReference type="GO" id="GO:0003824">
    <property type="term" value="F:catalytic activity"/>
    <property type="evidence" value="ECO:0007669"/>
    <property type="project" value="InterPro"/>
</dbReference>
<reference evidence="3 4" key="1">
    <citation type="submission" date="2020-07" db="EMBL/GenBank/DDBJ databases">
        <authorList>
            <person name="Feng H."/>
        </authorList>
    </citation>
    <scope>NUCLEOTIDE SEQUENCE [LARGE SCALE GENOMIC DNA]</scope>
    <source>
        <strain evidence="4">s-10</strain>
    </source>
</reference>
<dbReference type="PANTHER" id="PTHR45398">
    <property type="match status" value="1"/>
</dbReference>
<feature type="domain" description="Condensation" evidence="2">
    <location>
        <begin position="9"/>
        <end position="451"/>
    </location>
</feature>
<gene>
    <name evidence="3" type="ORF">H1191_19935</name>
</gene>
<dbReference type="Gene3D" id="3.30.559.10">
    <property type="entry name" value="Chloramphenicol acetyltransferase-like domain"/>
    <property type="match status" value="1"/>
</dbReference>
<sequence>MVDRRNLKNIYGLSPLQRGMLFHSLKDERSHAYFEQITLSIEGQLNISCLEESLNGLIQKYDLLRTIFLYENLNEPLQVVLKERKARIFYKDLSYMTDKEKQICIEEFKQKDRERRFDLSRDLLIRFSLLQSGSQSYQLICSFHHILFDGWCIGILFNDLFRMYQRRVNGQPVLLERVAPYSDYIEWLEEQDQERARAYWKNYLQDYERPAVVPRQARKGNEKNIQEEVICRLDAGLTNQLSRLAGMHQVTLNTVFQTIWGVLLQKYNNTRDVVFGAVVSGRPSEIQDVEKIVGLFINTIPVRVRSREKETFGELIKRVQRSALQSEEYDYLSLADIQVNTALSGDLIDHIIAFESYPVDRDALDNSMKALDFQIIDVDVFEQTNYDFTVLVNPGKELTVKFSFNPFIYSREFVENICKHFKKVAELVVANPHIQLEDIEIVSEEEKRQLLLEFNDTKADYPREKTIHQLFEEQVQKTPDHMAVVSGAEQLTYRELNERANQLARALREKGVRQDQIIGLWVENSPWMMVGMLAILKAG</sequence>
<dbReference type="RefSeq" id="WP_181755031.1">
    <property type="nucleotide sequence ID" value="NZ_JACEIQ010000042.1"/>
</dbReference>
<evidence type="ECO:0000259" key="1">
    <source>
        <dbReference type="Pfam" id="PF00501"/>
    </source>
</evidence>
<comment type="caution">
    <text evidence="3">The sequence shown here is derived from an EMBL/GenBank/DDBJ whole genome shotgun (WGS) entry which is preliminary data.</text>
</comment>
<dbReference type="Proteomes" id="UP000535491">
    <property type="component" value="Unassembled WGS sequence"/>
</dbReference>
<name>A0A7W1WV38_9BACL</name>
<feature type="domain" description="AMP-dependent synthetase/ligase" evidence="1">
    <location>
        <begin position="471"/>
        <end position="539"/>
    </location>
</feature>
<dbReference type="Gene3D" id="3.40.50.12780">
    <property type="entry name" value="N-terminal domain of ligase-like"/>
    <property type="match status" value="1"/>
</dbReference>
<evidence type="ECO:0000259" key="2">
    <source>
        <dbReference type="Pfam" id="PF00668"/>
    </source>
</evidence>
<feature type="non-terminal residue" evidence="3">
    <location>
        <position position="539"/>
    </location>
</feature>
<dbReference type="GO" id="GO:0008610">
    <property type="term" value="P:lipid biosynthetic process"/>
    <property type="evidence" value="ECO:0007669"/>
    <property type="project" value="UniProtKB-ARBA"/>
</dbReference>
<evidence type="ECO:0000313" key="4">
    <source>
        <dbReference type="Proteomes" id="UP000535491"/>
    </source>
</evidence>
<evidence type="ECO:0000313" key="3">
    <source>
        <dbReference type="EMBL" id="MBA4496528.1"/>
    </source>
</evidence>
<dbReference type="EMBL" id="JACEIQ010000042">
    <property type="protein sequence ID" value="MBA4496528.1"/>
    <property type="molecule type" value="Genomic_DNA"/>
</dbReference>
<dbReference type="PANTHER" id="PTHR45398:SF1">
    <property type="entry name" value="ENZYME, PUTATIVE (JCVI)-RELATED"/>
    <property type="match status" value="1"/>
</dbReference>
<dbReference type="AlphaFoldDB" id="A0A7W1WV38"/>
<organism evidence="3 4">
    <name type="scientific">Paenactinomyces guangxiensis</name>
    <dbReference type="NCBI Taxonomy" id="1490290"/>
    <lineage>
        <taxon>Bacteria</taxon>
        <taxon>Bacillati</taxon>
        <taxon>Bacillota</taxon>
        <taxon>Bacilli</taxon>
        <taxon>Bacillales</taxon>
        <taxon>Thermoactinomycetaceae</taxon>
        <taxon>Paenactinomyces</taxon>
    </lineage>
</organism>
<dbReference type="InterPro" id="IPR001242">
    <property type="entry name" value="Condensation_dom"/>
</dbReference>
<dbReference type="SUPFAM" id="SSF56801">
    <property type="entry name" value="Acetyl-CoA synthetase-like"/>
    <property type="match status" value="1"/>
</dbReference>
<dbReference type="CDD" id="cd19543">
    <property type="entry name" value="DCL_NRPS"/>
    <property type="match status" value="1"/>
</dbReference>
<keyword evidence="4" id="KW-1185">Reference proteome</keyword>